<organism evidence="1 2">
    <name type="scientific">Sporanaerobium hydrogeniformans</name>
    <dbReference type="NCBI Taxonomy" id="3072179"/>
    <lineage>
        <taxon>Bacteria</taxon>
        <taxon>Bacillati</taxon>
        <taxon>Bacillota</taxon>
        <taxon>Clostridia</taxon>
        <taxon>Lachnospirales</taxon>
        <taxon>Lachnospiraceae</taxon>
        <taxon>Sporanaerobium</taxon>
    </lineage>
</organism>
<name>A0AC61DDK6_9FIRM</name>
<gene>
    <name evidence="1" type="ORF">CS063_08310</name>
</gene>
<dbReference type="EMBL" id="PEDL01000007">
    <property type="protein sequence ID" value="PHV70761.1"/>
    <property type="molecule type" value="Genomic_DNA"/>
</dbReference>
<evidence type="ECO:0000313" key="1">
    <source>
        <dbReference type="EMBL" id="PHV70761.1"/>
    </source>
</evidence>
<reference evidence="1" key="1">
    <citation type="submission" date="2017-10" db="EMBL/GenBank/DDBJ databases">
        <title>Genome sequence of cellulolytic Lachnospiraceae bacterium XHS1971 isolated from hotspring sediment.</title>
        <authorList>
            <person name="Vasudevan G."/>
            <person name="Joshi A.J."/>
            <person name="Hivarkar S."/>
            <person name="Lanjekar V.B."/>
            <person name="Dhakephalkar P.K."/>
            <person name="Dagar S."/>
        </authorList>
    </citation>
    <scope>NUCLEOTIDE SEQUENCE</scope>
    <source>
        <strain evidence="1">XHS1971</strain>
    </source>
</reference>
<keyword evidence="2" id="KW-1185">Reference proteome</keyword>
<accession>A0AC61DDK6</accession>
<sequence length="212" mass="24844">MYQSLENFPLRKINYVKTRTTILKTVTNLLKNEDFSAITVDEICQKAQISRGTFFNYFPTKDHIFHYYLRIFTIKVAFRLKELPPGLSFEEKLGKIYSWFSEEKQYIKFFDGYINFLLSIGEEANEMKLIDAEFVYFFNGIKEQEYAYYNGLTLQKLFEDICEKAKANKEITLQKPTKELGALCAGVLTASYVSSSVNKGTMYLDIFNKIWK</sequence>
<proteinExistence type="predicted"/>
<comment type="caution">
    <text evidence="1">The sequence shown here is derived from an EMBL/GenBank/DDBJ whole genome shotgun (WGS) entry which is preliminary data.</text>
</comment>
<evidence type="ECO:0000313" key="2">
    <source>
        <dbReference type="Proteomes" id="UP000224460"/>
    </source>
</evidence>
<protein>
    <submittedName>
        <fullName evidence="1">TetR family transcriptional regulator</fullName>
    </submittedName>
</protein>
<dbReference type="Proteomes" id="UP000224460">
    <property type="component" value="Unassembled WGS sequence"/>
</dbReference>